<name>A0A8X8Y222_SALSN</name>
<reference evidence="3" key="2">
    <citation type="submission" date="2020-08" db="EMBL/GenBank/DDBJ databases">
        <title>Plant Genome Project.</title>
        <authorList>
            <person name="Zhang R.-G."/>
        </authorList>
    </citation>
    <scope>NUCLEOTIDE SEQUENCE</scope>
    <source>
        <strain evidence="3">Huo1</strain>
        <tissue evidence="3">Leaf</tissue>
    </source>
</reference>
<protein>
    <recommendedName>
        <fullName evidence="2">GAG-pre-integrase domain-containing protein</fullName>
    </recommendedName>
</protein>
<dbReference type="Proteomes" id="UP000298416">
    <property type="component" value="Unassembled WGS sequence"/>
</dbReference>
<accession>A0A8X8Y222</accession>
<dbReference type="AlphaFoldDB" id="A0A8X8Y222"/>
<feature type="region of interest" description="Disordered" evidence="1">
    <location>
        <begin position="168"/>
        <end position="206"/>
    </location>
</feature>
<reference evidence="3" key="1">
    <citation type="submission" date="2018-01" db="EMBL/GenBank/DDBJ databases">
        <authorList>
            <person name="Mao J.F."/>
        </authorList>
    </citation>
    <scope>NUCLEOTIDE SEQUENCE</scope>
    <source>
        <strain evidence="3">Huo1</strain>
        <tissue evidence="3">Leaf</tissue>
    </source>
</reference>
<evidence type="ECO:0000313" key="3">
    <source>
        <dbReference type="EMBL" id="KAG6424815.1"/>
    </source>
</evidence>
<feature type="compositionally biased region" description="Basic residues" evidence="1">
    <location>
        <begin position="184"/>
        <end position="198"/>
    </location>
</feature>
<evidence type="ECO:0000313" key="4">
    <source>
        <dbReference type="Proteomes" id="UP000298416"/>
    </source>
</evidence>
<dbReference type="EMBL" id="PNBA02000005">
    <property type="protein sequence ID" value="KAG6424815.1"/>
    <property type="molecule type" value="Genomic_DNA"/>
</dbReference>
<sequence>MMRDEILKATLGALVMLKGLRKNNLYYYQGSTVARIVATATSSNKKDASATTLWHLRLGHAGERSLQILVNQGLLKVEKVHYMLSTAGLDRKFWADAITYAQHSVNRLPCSAIDGKAPLESKKTIVSRDVTFDESSMLNKVNPNSSDASQQVEYTPKQMEFEEAVEIPTTNTTNDSPTEEDLLRKKKSKMIKRYHPKNLRSNQRQL</sequence>
<evidence type="ECO:0000256" key="1">
    <source>
        <dbReference type="SAM" id="MobiDB-lite"/>
    </source>
</evidence>
<dbReference type="Pfam" id="PF13976">
    <property type="entry name" value="gag_pre-integrs"/>
    <property type="match status" value="1"/>
</dbReference>
<organism evidence="3">
    <name type="scientific">Salvia splendens</name>
    <name type="common">Scarlet sage</name>
    <dbReference type="NCBI Taxonomy" id="180675"/>
    <lineage>
        <taxon>Eukaryota</taxon>
        <taxon>Viridiplantae</taxon>
        <taxon>Streptophyta</taxon>
        <taxon>Embryophyta</taxon>
        <taxon>Tracheophyta</taxon>
        <taxon>Spermatophyta</taxon>
        <taxon>Magnoliopsida</taxon>
        <taxon>eudicotyledons</taxon>
        <taxon>Gunneridae</taxon>
        <taxon>Pentapetalae</taxon>
        <taxon>asterids</taxon>
        <taxon>lamiids</taxon>
        <taxon>Lamiales</taxon>
        <taxon>Lamiaceae</taxon>
        <taxon>Nepetoideae</taxon>
        <taxon>Mentheae</taxon>
        <taxon>Salviinae</taxon>
        <taxon>Salvia</taxon>
        <taxon>Salvia subgen. Calosphace</taxon>
        <taxon>core Calosphace</taxon>
    </lineage>
</organism>
<keyword evidence="4" id="KW-1185">Reference proteome</keyword>
<comment type="caution">
    <text evidence="3">The sequence shown here is derived from an EMBL/GenBank/DDBJ whole genome shotgun (WGS) entry which is preliminary data.</text>
</comment>
<gene>
    <name evidence="3" type="ORF">SASPL_115235</name>
</gene>
<feature type="domain" description="GAG-pre-integrase" evidence="2">
    <location>
        <begin position="24"/>
        <end position="77"/>
    </location>
</feature>
<dbReference type="InterPro" id="IPR025724">
    <property type="entry name" value="GAG-pre-integrase_dom"/>
</dbReference>
<evidence type="ECO:0000259" key="2">
    <source>
        <dbReference type="Pfam" id="PF13976"/>
    </source>
</evidence>
<proteinExistence type="predicted"/>